<evidence type="ECO:0000313" key="2">
    <source>
        <dbReference type="EMBL" id="MDI9243184.1"/>
    </source>
</evidence>
<dbReference type="RefSeq" id="WP_283231612.1">
    <property type="nucleotide sequence ID" value="NZ_JASGBQ010000026.1"/>
</dbReference>
<feature type="transmembrane region" description="Helical" evidence="1">
    <location>
        <begin position="51"/>
        <end position="68"/>
    </location>
</feature>
<dbReference type="Proteomes" id="UP001300383">
    <property type="component" value="Unassembled WGS sequence"/>
</dbReference>
<feature type="transmembrane region" description="Helical" evidence="1">
    <location>
        <begin position="124"/>
        <end position="141"/>
    </location>
</feature>
<dbReference type="Gene3D" id="1.10.1760.20">
    <property type="match status" value="1"/>
</dbReference>
<keyword evidence="1" id="KW-1133">Transmembrane helix</keyword>
<feature type="transmembrane region" description="Helical" evidence="1">
    <location>
        <begin position="74"/>
        <end position="93"/>
    </location>
</feature>
<dbReference type="InterPro" id="IPR012651">
    <property type="entry name" value="Thia_Transptr_ThiT"/>
</dbReference>
<proteinExistence type="predicted"/>
<dbReference type="GO" id="GO:0015234">
    <property type="term" value="F:thiamine transmembrane transporter activity"/>
    <property type="evidence" value="ECO:0007669"/>
    <property type="project" value="InterPro"/>
</dbReference>
<dbReference type="NCBIfam" id="TIGR02357">
    <property type="entry name" value="ECF_ThiT_YuaJ"/>
    <property type="match status" value="1"/>
</dbReference>
<dbReference type="EMBL" id="JASGBQ010000026">
    <property type="protein sequence ID" value="MDI9243184.1"/>
    <property type="molecule type" value="Genomic_DNA"/>
</dbReference>
<accession>A0AAP4BEI7</accession>
<dbReference type="GO" id="GO:0005886">
    <property type="term" value="C:plasma membrane"/>
    <property type="evidence" value="ECO:0007669"/>
    <property type="project" value="InterPro"/>
</dbReference>
<gene>
    <name evidence="2" type="primary">thiT</name>
    <name evidence="2" type="ORF">QJ036_12070</name>
</gene>
<evidence type="ECO:0000313" key="3">
    <source>
        <dbReference type="Proteomes" id="UP001300383"/>
    </source>
</evidence>
<feature type="transmembrane region" description="Helical" evidence="1">
    <location>
        <begin position="190"/>
        <end position="209"/>
    </location>
</feature>
<protein>
    <submittedName>
        <fullName evidence="2">Energy-coupled thiamine transporter ThiT</fullName>
    </submittedName>
</protein>
<comment type="caution">
    <text evidence="2">The sequence shown here is derived from an EMBL/GenBank/DDBJ whole genome shotgun (WGS) entry which is preliminary data.</text>
</comment>
<organism evidence="2 3">
    <name type="scientific">Fusibacillus kribbianus</name>
    <dbReference type="NCBI Taxonomy" id="3044208"/>
    <lineage>
        <taxon>Bacteria</taxon>
        <taxon>Bacillati</taxon>
        <taxon>Bacillota</taxon>
        <taxon>Clostridia</taxon>
        <taxon>Lachnospirales</taxon>
        <taxon>Lachnospiraceae</taxon>
        <taxon>Fusibacillus</taxon>
    </lineage>
</organism>
<name>A0AAP4BEI7_9FIRM</name>
<dbReference type="AlphaFoldDB" id="A0AAP4BEI7"/>
<sequence length="221" mass="24158">MSLFLTYDAENYEYILKPLGYAALAFIFAILLLAIAALARKGATRRMRTKELVFCAMAMALATVTSYIKLASLPYGGSITLFSMLFITIIGYFYGAKTGLITGAAYGILQLITGPYIYAPLQVLLDYPLAFGALGLSGFFCRRKHGLVIGYIVGVIGRYICHVISGYVFFAEYAPEGMNPMVYTLGYNLTYILPEMIVTAVLLCIPVVAKAIGQVKKQANE</sequence>
<keyword evidence="1" id="KW-0812">Transmembrane</keyword>
<feature type="transmembrane region" description="Helical" evidence="1">
    <location>
        <begin position="20"/>
        <end position="39"/>
    </location>
</feature>
<keyword evidence="3" id="KW-1185">Reference proteome</keyword>
<reference evidence="2 3" key="1">
    <citation type="submission" date="2023-05" db="EMBL/GenBank/DDBJ databases">
        <title>[ruminococcus] sp. nov., isolated from a pig farm feces dump.</title>
        <authorList>
            <person name="Chang Y.-H."/>
        </authorList>
    </citation>
    <scope>NUCLEOTIDE SEQUENCE [LARGE SCALE GENOMIC DNA]</scope>
    <source>
        <strain evidence="2 3">YH-rum2234</strain>
    </source>
</reference>
<keyword evidence="1" id="KW-0472">Membrane</keyword>
<dbReference type="Pfam" id="PF09515">
    <property type="entry name" value="Thia_YuaJ"/>
    <property type="match status" value="1"/>
</dbReference>
<evidence type="ECO:0000256" key="1">
    <source>
        <dbReference type="SAM" id="Phobius"/>
    </source>
</evidence>
<feature type="transmembrane region" description="Helical" evidence="1">
    <location>
        <begin position="100"/>
        <end position="118"/>
    </location>
</feature>
<feature type="transmembrane region" description="Helical" evidence="1">
    <location>
        <begin position="148"/>
        <end position="170"/>
    </location>
</feature>